<keyword evidence="9" id="KW-0645">Protease</keyword>
<dbReference type="Pfam" id="PF01694">
    <property type="entry name" value="Rhomboid"/>
    <property type="match status" value="1"/>
</dbReference>
<accession>A0A1G8JTE2</accession>
<gene>
    <name evidence="9" type="ORF">SAMN05216466_12141</name>
</gene>
<dbReference type="EMBL" id="FNCJ01000021">
    <property type="protein sequence ID" value="SDI34499.1"/>
    <property type="molecule type" value="Genomic_DNA"/>
</dbReference>
<evidence type="ECO:0000313" key="9">
    <source>
        <dbReference type="EMBL" id="SDI34499.1"/>
    </source>
</evidence>
<evidence type="ECO:0000256" key="2">
    <source>
        <dbReference type="ARBA" id="ARBA00009045"/>
    </source>
</evidence>
<dbReference type="InterPro" id="IPR050925">
    <property type="entry name" value="Rhomboid_protease_S54"/>
</dbReference>
<name>A0A1G8JTE2_9BURK</name>
<evidence type="ECO:0000256" key="4">
    <source>
        <dbReference type="ARBA" id="ARBA00022801"/>
    </source>
</evidence>
<comment type="similarity">
    <text evidence="2">Belongs to the peptidase S54 family.</text>
</comment>
<evidence type="ECO:0000256" key="5">
    <source>
        <dbReference type="ARBA" id="ARBA00022989"/>
    </source>
</evidence>
<organism evidence="9 10">
    <name type="scientific">Paraburkholderia phenazinium</name>
    <dbReference type="NCBI Taxonomy" id="60549"/>
    <lineage>
        <taxon>Bacteria</taxon>
        <taxon>Pseudomonadati</taxon>
        <taxon>Pseudomonadota</taxon>
        <taxon>Betaproteobacteria</taxon>
        <taxon>Burkholderiales</taxon>
        <taxon>Burkholderiaceae</taxon>
        <taxon>Paraburkholderia</taxon>
    </lineage>
</organism>
<keyword evidence="6 7" id="KW-0472">Membrane</keyword>
<feature type="domain" description="Peptidase S54 rhomboid" evidence="8">
    <location>
        <begin position="44"/>
        <end position="189"/>
    </location>
</feature>
<dbReference type="OrthoDB" id="9778341at2"/>
<feature type="transmembrane region" description="Helical" evidence="7">
    <location>
        <begin position="110"/>
        <end position="130"/>
    </location>
</feature>
<protein>
    <submittedName>
        <fullName evidence="9">Membrane associated serine protease, rhomboid family</fullName>
    </submittedName>
</protein>
<evidence type="ECO:0000256" key="3">
    <source>
        <dbReference type="ARBA" id="ARBA00022692"/>
    </source>
</evidence>
<dbReference type="InterPro" id="IPR022764">
    <property type="entry name" value="Peptidase_S54_rhomboid_dom"/>
</dbReference>
<dbReference type="SUPFAM" id="SSF144091">
    <property type="entry name" value="Rhomboid-like"/>
    <property type="match status" value="1"/>
</dbReference>
<evidence type="ECO:0000259" key="8">
    <source>
        <dbReference type="Pfam" id="PF01694"/>
    </source>
</evidence>
<keyword evidence="4" id="KW-0378">Hydrolase</keyword>
<feature type="transmembrane region" description="Helical" evidence="7">
    <location>
        <begin position="169"/>
        <end position="189"/>
    </location>
</feature>
<feature type="transmembrane region" description="Helical" evidence="7">
    <location>
        <begin position="142"/>
        <end position="163"/>
    </location>
</feature>
<dbReference type="GO" id="GO:0004252">
    <property type="term" value="F:serine-type endopeptidase activity"/>
    <property type="evidence" value="ECO:0007669"/>
    <property type="project" value="InterPro"/>
</dbReference>
<keyword evidence="3 7" id="KW-0812">Transmembrane</keyword>
<evidence type="ECO:0000256" key="1">
    <source>
        <dbReference type="ARBA" id="ARBA00004141"/>
    </source>
</evidence>
<dbReference type="GO" id="GO:0016020">
    <property type="term" value="C:membrane"/>
    <property type="evidence" value="ECO:0007669"/>
    <property type="project" value="UniProtKB-SubCell"/>
</dbReference>
<sequence>MTFTLIAINIVAFFLEQRDPNLLIGLLALWPPSPAVAADEPVFHFWQLLTYSALHANLTHLLFNMFGLYVFGREVERTIGHLRVAALYVASVVSGALVQIAVSFASTHSYPTIGASAGVFGLLVSYAILFPHRRVVLLFPPIPMPAWVFATGYGVLELFMGASGEEADVAHFAHIGGMLGAIALMAYWWRSRHHSWID</sequence>
<dbReference type="Gene3D" id="1.20.1540.10">
    <property type="entry name" value="Rhomboid-like"/>
    <property type="match status" value="1"/>
</dbReference>
<dbReference type="PANTHER" id="PTHR43731:SF14">
    <property type="entry name" value="PRESENILIN-ASSOCIATED RHOMBOID-LIKE PROTEIN, MITOCHONDRIAL"/>
    <property type="match status" value="1"/>
</dbReference>
<dbReference type="RefSeq" id="WP_090692337.1">
    <property type="nucleotide sequence ID" value="NZ_CADERL010000030.1"/>
</dbReference>
<dbReference type="AlphaFoldDB" id="A0A1G8JTE2"/>
<keyword evidence="5 7" id="KW-1133">Transmembrane helix</keyword>
<dbReference type="PANTHER" id="PTHR43731">
    <property type="entry name" value="RHOMBOID PROTEASE"/>
    <property type="match status" value="1"/>
</dbReference>
<evidence type="ECO:0000256" key="6">
    <source>
        <dbReference type="ARBA" id="ARBA00023136"/>
    </source>
</evidence>
<proteinExistence type="inferred from homology"/>
<evidence type="ECO:0000313" key="10">
    <source>
        <dbReference type="Proteomes" id="UP000199706"/>
    </source>
</evidence>
<dbReference type="Proteomes" id="UP000199706">
    <property type="component" value="Unassembled WGS sequence"/>
</dbReference>
<dbReference type="InterPro" id="IPR035952">
    <property type="entry name" value="Rhomboid-like_sf"/>
</dbReference>
<dbReference type="GO" id="GO:0006508">
    <property type="term" value="P:proteolysis"/>
    <property type="evidence" value="ECO:0007669"/>
    <property type="project" value="UniProtKB-KW"/>
</dbReference>
<feature type="transmembrane region" description="Helical" evidence="7">
    <location>
        <begin position="53"/>
        <end position="72"/>
    </location>
</feature>
<comment type="subcellular location">
    <subcellularLocation>
        <location evidence="1">Membrane</location>
        <topology evidence="1">Multi-pass membrane protein</topology>
    </subcellularLocation>
</comment>
<reference evidence="9 10" key="1">
    <citation type="submission" date="2016-10" db="EMBL/GenBank/DDBJ databases">
        <authorList>
            <person name="de Groot N.N."/>
        </authorList>
    </citation>
    <scope>NUCLEOTIDE SEQUENCE [LARGE SCALE GENOMIC DNA]</scope>
    <source>
        <strain evidence="9 10">LMG 2247</strain>
    </source>
</reference>
<feature type="transmembrane region" description="Helical" evidence="7">
    <location>
        <begin position="84"/>
        <end position="104"/>
    </location>
</feature>
<evidence type="ECO:0000256" key="7">
    <source>
        <dbReference type="SAM" id="Phobius"/>
    </source>
</evidence>